<evidence type="ECO:0000256" key="1">
    <source>
        <dbReference type="ARBA" id="ARBA00010944"/>
    </source>
</evidence>
<evidence type="ECO:0000313" key="6">
    <source>
        <dbReference type="Proteomes" id="UP000176897"/>
    </source>
</evidence>
<accession>A0A1F7USN1</accession>
<dbReference type="GO" id="GO:0005829">
    <property type="term" value="C:cytosol"/>
    <property type="evidence" value="ECO:0007669"/>
    <property type="project" value="TreeGrafter"/>
</dbReference>
<evidence type="ECO:0000256" key="3">
    <source>
        <dbReference type="SAM" id="MobiDB-lite"/>
    </source>
</evidence>
<evidence type="ECO:0000259" key="4">
    <source>
        <dbReference type="Pfam" id="PF04321"/>
    </source>
</evidence>
<name>A0A1F7USN1_9BACT</name>
<dbReference type="Proteomes" id="UP000176897">
    <property type="component" value="Unassembled WGS sequence"/>
</dbReference>
<reference evidence="5 6" key="1">
    <citation type="journal article" date="2016" name="Nat. Commun.">
        <title>Thousands of microbial genomes shed light on interconnected biogeochemical processes in an aquifer system.</title>
        <authorList>
            <person name="Anantharaman K."/>
            <person name="Brown C.T."/>
            <person name="Hug L.A."/>
            <person name="Sharon I."/>
            <person name="Castelle C.J."/>
            <person name="Probst A.J."/>
            <person name="Thomas B.C."/>
            <person name="Singh A."/>
            <person name="Wilkins M.J."/>
            <person name="Karaoz U."/>
            <person name="Brodie E.L."/>
            <person name="Williams K.H."/>
            <person name="Hubbard S.S."/>
            <person name="Banfield J.F."/>
        </authorList>
    </citation>
    <scope>NUCLEOTIDE SEQUENCE [LARGE SCALE GENOMIC DNA]</scope>
</reference>
<comment type="pathway">
    <text evidence="2">Carbohydrate biosynthesis; dTDP-L-rhamnose biosynthesis.</text>
</comment>
<feature type="region of interest" description="Disordered" evidence="3">
    <location>
        <begin position="106"/>
        <end position="134"/>
    </location>
</feature>
<dbReference type="UniPathway" id="UPA00124"/>
<dbReference type="InterPro" id="IPR029903">
    <property type="entry name" value="RmlD-like-bd"/>
</dbReference>
<sequence>MLMKKIIVLGSTGMLGHMVLKVLTRNKEWDIQGASSKDFNVEQFTETESPLQRRLGLLTSNDYIINCIGVLTGDDEEKMKKVNAEFPHQLAKSTSAKIIHMSTDGVFSGHHSPSPPPLTPPTGGGEFSPGSSPLMGEVRRGWQETYNEDSPCDAMDVYGRTKSLGEVYAPNVINIRTSIIGPSPYKKKGLLEWFLAQPEGATVRGFTNHIWNGVTTLQFAQLCEKIIREEAFGSLREESSVFHFAPNKPLTKYELLALFKEVFEKNVNVEPTEDPRGKVERVLNTKYEGLKKLFPHDMRMEEALKQLSQFSPP</sequence>
<dbReference type="EC" id="1.1.1.133" evidence="2"/>
<comment type="similarity">
    <text evidence="1 2">Belongs to the dTDP-4-dehydrorhamnose reductase family.</text>
</comment>
<dbReference type="PANTHER" id="PTHR10491">
    <property type="entry name" value="DTDP-4-DEHYDRORHAMNOSE REDUCTASE"/>
    <property type="match status" value="1"/>
</dbReference>
<evidence type="ECO:0000256" key="2">
    <source>
        <dbReference type="RuleBase" id="RU364082"/>
    </source>
</evidence>
<keyword evidence="2" id="KW-0560">Oxidoreductase</keyword>
<dbReference type="STRING" id="1802401.A3B21_00100"/>
<dbReference type="Pfam" id="PF04321">
    <property type="entry name" value="RmlD_sub_bind"/>
    <property type="match status" value="1"/>
</dbReference>
<dbReference type="AlphaFoldDB" id="A0A1F7USN1"/>
<dbReference type="InterPro" id="IPR036291">
    <property type="entry name" value="NAD(P)-bd_dom_sf"/>
</dbReference>
<protein>
    <recommendedName>
        <fullName evidence="2">dTDP-4-dehydrorhamnose reductase</fullName>
        <ecNumber evidence="2">1.1.1.133</ecNumber>
    </recommendedName>
</protein>
<proteinExistence type="inferred from homology"/>
<feature type="domain" description="RmlD-like substrate binding" evidence="4">
    <location>
        <begin position="5"/>
        <end position="272"/>
    </location>
</feature>
<dbReference type="GO" id="GO:0019305">
    <property type="term" value="P:dTDP-rhamnose biosynthetic process"/>
    <property type="evidence" value="ECO:0007669"/>
    <property type="project" value="UniProtKB-UniPathway"/>
</dbReference>
<dbReference type="PANTHER" id="PTHR10491:SF4">
    <property type="entry name" value="METHIONINE ADENOSYLTRANSFERASE 2 SUBUNIT BETA"/>
    <property type="match status" value="1"/>
</dbReference>
<dbReference type="SUPFAM" id="SSF51735">
    <property type="entry name" value="NAD(P)-binding Rossmann-fold domains"/>
    <property type="match status" value="1"/>
</dbReference>
<dbReference type="Gene3D" id="3.40.50.720">
    <property type="entry name" value="NAD(P)-binding Rossmann-like Domain"/>
    <property type="match status" value="2"/>
</dbReference>
<organism evidence="5 6">
    <name type="scientific">Candidatus Uhrbacteria bacterium RIFCSPLOWO2_01_FULL_47_24</name>
    <dbReference type="NCBI Taxonomy" id="1802401"/>
    <lineage>
        <taxon>Bacteria</taxon>
        <taxon>Candidatus Uhriibacteriota</taxon>
    </lineage>
</organism>
<evidence type="ECO:0000313" key="5">
    <source>
        <dbReference type="EMBL" id="OGL81313.1"/>
    </source>
</evidence>
<comment type="caution">
    <text evidence="5">The sequence shown here is derived from an EMBL/GenBank/DDBJ whole genome shotgun (WGS) entry which is preliminary data.</text>
</comment>
<keyword evidence="2" id="KW-0521">NADP</keyword>
<dbReference type="EMBL" id="MGEJ01000007">
    <property type="protein sequence ID" value="OGL81313.1"/>
    <property type="molecule type" value="Genomic_DNA"/>
</dbReference>
<dbReference type="GO" id="GO:0008831">
    <property type="term" value="F:dTDP-4-dehydrorhamnose reductase activity"/>
    <property type="evidence" value="ECO:0007669"/>
    <property type="project" value="UniProtKB-EC"/>
</dbReference>
<comment type="function">
    <text evidence="2">Catalyzes the reduction of dTDP-6-deoxy-L-lyxo-4-hexulose to yield dTDP-L-rhamnose.</text>
</comment>
<gene>
    <name evidence="5" type="ORF">A3B21_00100</name>
</gene>
<dbReference type="InterPro" id="IPR005913">
    <property type="entry name" value="dTDP_dehydrorham_reduct"/>
</dbReference>